<dbReference type="Gene3D" id="1.25.40.10">
    <property type="entry name" value="Tetratricopeptide repeat domain"/>
    <property type="match status" value="1"/>
</dbReference>
<dbReference type="InterPro" id="IPR010323">
    <property type="entry name" value="DUF924"/>
</dbReference>
<name>A0A4R6NA61_9BURK</name>
<keyword evidence="2" id="KW-1185">Reference proteome</keyword>
<evidence type="ECO:0000313" key="2">
    <source>
        <dbReference type="Proteomes" id="UP000295357"/>
    </source>
</evidence>
<dbReference type="SUPFAM" id="SSF48452">
    <property type="entry name" value="TPR-like"/>
    <property type="match status" value="1"/>
</dbReference>
<accession>A0A4R6NA61</accession>
<comment type="caution">
    <text evidence="1">The sequence shown here is derived from an EMBL/GenBank/DDBJ whole genome shotgun (WGS) entry which is preliminary data.</text>
</comment>
<dbReference type="InterPro" id="IPR011990">
    <property type="entry name" value="TPR-like_helical_dom_sf"/>
</dbReference>
<evidence type="ECO:0000313" key="1">
    <source>
        <dbReference type="EMBL" id="TDP12019.1"/>
    </source>
</evidence>
<dbReference type="EMBL" id="SNXE01000002">
    <property type="protein sequence ID" value="TDP12019.1"/>
    <property type="molecule type" value="Genomic_DNA"/>
</dbReference>
<gene>
    <name evidence="1" type="ORF">DFR39_102407</name>
</gene>
<sequence length="203" mass="21973">MKLTASQTALPDGARAMLDFWFGAPGSAEAGQYRKAWFIKDAAFDAQILGRFAPLLEAALAGGLADWSAAGPEGALARILLLDQFTRNSYRGTARAFAGDPQALAQALSLVDSGLDRQLAPLQRFFVYLPLEHAEDLALQQRCVRLFEALAAEDARLDGALDYARRHHAVIAQFGRFPHRNVALGRASTEAELVYLAQPGSGF</sequence>
<dbReference type="RefSeq" id="WP_133602771.1">
    <property type="nucleotide sequence ID" value="NZ_JAUFPJ010000002.1"/>
</dbReference>
<dbReference type="Pfam" id="PF06041">
    <property type="entry name" value="DUF924"/>
    <property type="match status" value="1"/>
</dbReference>
<dbReference type="AlphaFoldDB" id="A0A4R6NA61"/>
<reference evidence="1 2" key="1">
    <citation type="submission" date="2019-03" db="EMBL/GenBank/DDBJ databases">
        <title>Genomic Encyclopedia of Type Strains, Phase IV (KMG-IV): sequencing the most valuable type-strain genomes for metagenomic binning, comparative biology and taxonomic classification.</title>
        <authorList>
            <person name="Goeker M."/>
        </authorList>
    </citation>
    <scope>NUCLEOTIDE SEQUENCE [LARGE SCALE GENOMIC DNA]</scope>
    <source>
        <strain evidence="1 2">DSM 25082</strain>
    </source>
</reference>
<proteinExistence type="predicted"/>
<dbReference type="Proteomes" id="UP000295357">
    <property type="component" value="Unassembled WGS sequence"/>
</dbReference>
<dbReference type="OrthoDB" id="7593450at2"/>
<dbReference type="Gene3D" id="1.20.58.320">
    <property type="entry name" value="TPR-like"/>
    <property type="match status" value="1"/>
</dbReference>
<organism evidence="1 2">
    <name type="scientific">Roseateles asaccharophilus</name>
    <dbReference type="NCBI Taxonomy" id="582607"/>
    <lineage>
        <taxon>Bacteria</taxon>
        <taxon>Pseudomonadati</taxon>
        <taxon>Pseudomonadota</taxon>
        <taxon>Betaproteobacteria</taxon>
        <taxon>Burkholderiales</taxon>
        <taxon>Sphaerotilaceae</taxon>
        <taxon>Roseateles</taxon>
    </lineage>
</organism>
<protein>
    <submittedName>
        <fullName evidence="1">Uncharacterized protein (DUF924 family)</fullName>
    </submittedName>
</protein>